<evidence type="ECO:0000256" key="1">
    <source>
        <dbReference type="ARBA" id="ARBA00004439"/>
    </source>
</evidence>
<reference evidence="15" key="1">
    <citation type="submission" date="2025-08" db="UniProtKB">
        <authorList>
            <consortium name="Ensembl"/>
        </authorList>
    </citation>
    <scope>IDENTIFICATION</scope>
</reference>
<feature type="transmembrane region" description="Helical" evidence="13">
    <location>
        <begin position="4476"/>
        <end position="4496"/>
    </location>
</feature>
<dbReference type="PROSITE" id="PS50893">
    <property type="entry name" value="ABC_TRANSPORTER_2"/>
    <property type="match status" value="2"/>
</dbReference>
<keyword evidence="16" id="KW-1185">Reference proteome</keyword>
<evidence type="ECO:0000256" key="5">
    <source>
        <dbReference type="ARBA" id="ARBA00022741"/>
    </source>
</evidence>
<keyword evidence="7" id="KW-1278">Translocase</keyword>
<dbReference type="InterPro" id="IPR026082">
    <property type="entry name" value="ABCA"/>
</dbReference>
<dbReference type="GO" id="GO:0035627">
    <property type="term" value="P:ceramide transport"/>
    <property type="evidence" value="ECO:0007669"/>
    <property type="project" value="Ensembl"/>
</dbReference>
<dbReference type="GO" id="GO:0005319">
    <property type="term" value="F:lipid transporter activity"/>
    <property type="evidence" value="ECO:0007669"/>
    <property type="project" value="TreeGrafter"/>
</dbReference>
<keyword evidence="6" id="KW-0067">ATP-binding</keyword>
<reference evidence="15" key="2">
    <citation type="submission" date="2025-09" db="UniProtKB">
        <authorList>
            <consortium name="Ensembl"/>
        </authorList>
    </citation>
    <scope>IDENTIFICATION</scope>
</reference>
<protein>
    <submittedName>
        <fullName evidence="15">ATP binding cassette subfamily A member 13</fullName>
    </submittedName>
</protein>
<evidence type="ECO:0000256" key="12">
    <source>
        <dbReference type="SAM" id="MobiDB-lite"/>
    </source>
</evidence>
<dbReference type="Pfam" id="PF00005">
    <property type="entry name" value="ABC_tran"/>
    <property type="match status" value="2"/>
</dbReference>
<dbReference type="InterPro" id="IPR027417">
    <property type="entry name" value="P-loop_NTPase"/>
</dbReference>
<evidence type="ECO:0000256" key="6">
    <source>
        <dbReference type="ARBA" id="ARBA00022840"/>
    </source>
</evidence>
<dbReference type="SUPFAM" id="SSF52540">
    <property type="entry name" value="P-loop containing nucleoside triphosphate hydrolases"/>
    <property type="match status" value="2"/>
</dbReference>
<feature type="transmembrane region" description="Helical" evidence="13">
    <location>
        <begin position="3727"/>
        <end position="3747"/>
    </location>
</feature>
<dbReference type="InterPro" id="IPR003593">
    <property type="entry name" value="AAA+_ATPase"/>
</dbReference>
<keyword evidence="9" id="KW-0445">Lipid transport</keyword>
<evidence type="ECO:0000256" key="8">
    <source>
        <dbReference type="ARBA" id="ARBA00022989"/>
    </source>
</evidence>
<evidence type="ECO:0000313" key="16">
    <source>
        <dbReference type="Proteomes" id="UP000694544"/>
    </source>
</evidence>
<feature type="region of interest" description="Disordered" evidence="12">
    <location>
        <begin position="3795"/>
        <end position="3817"/>
    </location>
</feature>
<dbReference type="GO" id="GO:1900244">
    <property type="term" value="P:positive regulation of synaptic vesicle endocytosis"/>
    <property type="evidence" value="ECO:0007669"/>
    <property type="project" value="Ensembl"/>
</dbReference>
<dbReference type="CDD" id="cd03263">
    <property type="entry name" value="ABC_subfamily_A"/>
    <property type="match status" value="2"/>
</dbReference>
<feature type="compositionally biased region" description="Low complexity" evidence="12">
    <location>
        <begin position="3795"/>
        <end position="3808"/>
    </location>
</feature>
<feature type="domain" description="ABC transporter" evidence="14">
    <location>
        <begin position="4658"/>
        <end position="4896"/>
    </location>
</feature>
<keyword evidence="10 13" id="KW-0472">Membrane</keyword>
<dbReference type="Gene3D" id="3.40.50.300">
    <property type="entry name" value="P-loop containing nucleotide triphosphate hydrolases"/>
    <property type="match status" value="2"/>
</dbReference>
<keyword evidence="11" id="KW-0968">Cytoplasmic vesicle</keyword>
<dbReference type="PANTHER" id="PTHR19229">
    <property type="entry name" value="ATP-BINDING CASSETTE TRANSPORTER SUBFAMILY A ABCA"/>
    <property type="match status" value="1"/>
</dbReference>
<feature type="transmembrane region" description="Helical" evidence="13">
    <location>
        <begin position="3655"/>
        <end position="3679"/>
    </location>
</feature>
<evidence type="ECO:0000256" key="10">
    <source>
        <dbReference type="ARBA" id="ARBA00023136"/>
    </source>
</evidence>
<evidence type="ECO:0000259" key="14">
    <source>
        <dbReference type="PROSITE" id="PS50893"/>
    </source>
</evidence>
<feature type="transmembrane region" description="Helical" evidence="13">
    <location>
        <begin position="3588"/>
        <end position="3616"/>
    </location>
</feature>
<dbReference type="InterPro" id="IPR056264">
    <property type="entry name" value="R2_ABCA1-4-like"/>
</dbReference>
<feature type="region of interest" description="Disordered" evidence="12">
    <location>
        <begin position="322"/>
        <end position="342"/>
    </location>
</feature>
<name>A0A8C6FTQ1_MOSMO</name>
<accession>A0A8C6FTQ1</accession>
<evidence type="ECO:0000256" key="4">
    <source>
        <dbReference type="ARBA" id="ARBA00022737"/>
    </source>
</evidence>
<keyword evidence="8 13" id="KW-1133">Transmembrane helix</keyword>
<evidence type="ECO:0000256" key="3">
    <source>
        <dbReference type="ARBA" id="ARBA00022692"/>
    </source>
</evidence>
<feature type="transmembrane region" description="Helical" evidence="13">
    <location>
        <begin position="3628"/>
        <end position="3648"/>
    </location>
</feature>
<feature type="transmembrane region" description="Helical" evidence="13">
    <location>
        <begin position="4397"/>
        <end position="4418"/>
    </location>
</feature>
<gene>
    <name evidence="15" type="primary">ABCA13</name>
</gene>
<dbReference type="Pfam" id="PF12698">
    <property type="entry name" value="ABC2_membrane_3"/>
    <property type="match status" value="2"/>
</dbReference>
<keyword evidence="2" id="KW-0813">Transport</keyword>
<dbReference type="FunFam" id="3.40.50.300:FF:000298">
    <property type="entry name" value="ATP-binding cassette sub-family A member 12"/>
    <property type="match status" value="1"/>
</dbReference>
<feature type="transmembrane region" description="Helical" evidence="13">
    <location>
        <begin position="24"/>
        <end position="45"/>
    </location>
</feature>
<evidence type="ECO:0000256" key="13">
    <source>
        <dbReference type="SAM" id="Phobius"/>
    </source>
</evidence>
<dbReference type="SMART" id="SM00382">
    <property type="entry name" value="AAA"/>
    <property type="match status" value="2"/>
</dbReference>
<dbReference type="Pfam" id="PF23321">
    <property type="entry name" value="R1_ABCA1"/>
    <property type="match status" value="1"/>
</dbReference>
<keyword evidence="4" id="KW-0677">Repeat</keyword>
<evidence type="ECO:0000256" key="9">
    <source>
        <dbReference type="ARBA" id="ARBA00023055"/>
    </source>
</evidence>
<comment type="subcellular location">
    <subcellularLocation>
        <location evidence="1">Cytoplasmic vesicle membrane</location>
        <topology evidence="1">Multi-pass membrane protein</topology>
    </subcellularLocation>
</comment>
<evidence type="ECO:0000313" key="15">
    <source>
        <dbReference type="Ensembl" id="ENSMMSP00000028929.1"/>
    </source>
</evidence>
<evidence type="ECO:0000256" key="11">
    <source>
        <dbReference type="ARBA" id="ARBA00023329"/>
    </source>
</evidence>
<keyword evidence="3 13" id="KW-0812">Transmembrane</keyword>
<feature type="transmembrane region" description="Helical" evidence="13">
    <location>
        <begin position="4205"/>
        <end position="4225"/>
    </location>
</feature>
<dbReference type="Proteomes" id="UP000694544">
    <property type="component" value="Unplaced"/>
</dbReference>
<dbReference type="Ensembl" id="ENSMMST00000031867.1">
    <property type="protein sequence ID" value="ENSMMSP00000028929.1"/>
    <property type="gene ID" value="ENSMMSG00000021204.1"/>
</dbReference>
<evidence type="ECO:0000256" key="2">
    <source>
        <dbReference type="ARBA" id="ARBA00022448"/>
    </source>
</evidence>
<feature type="transmembrane region" description="Helical" evidence="13">
    <location>
        <begin position="4508"/>
        <end position="4528"/>
    </location>
</feature>
<dbReference type="GO" id="GO:0032376">
    <property type="term" value="P:positive regulation of cholesterol transport"/>
    <property type="evidence" value="ECO:0007669"/>
    <property type="project" value="Ensembl"/>
</dbReference>
<feature type="transmembrane region" description="Helical" evidence="13">
    <location>
        <begin position="3685"/>
        <end position="3706"/>
    </location>
</feature>
<dbReference type="GeneTree" id="ENSGT00940000161703"/>
<dbReference type="InterPro" id="IPR003439">
    <property type="entry name" value="ABC_transporter-like_ATP-bd"/>
</dbReference>
<feature type="transmembrane region" description="Helical" evidence="13">
    <location>
        <begin position="4439"/>
        <end position="4464"/>
    </location>
</feature>
<dbReference type="PANTHER" id="PTHR19229:SF113">
    <property type="entry name" value="ATP-BINDING CASSETTE SUB-FAMILY A MEMBER 13"/>
    <property type="match status" value="1"/>
</dbReference>
<dbReference type="InterPro" id="IPR013525">
    <property type="entry name" value="ABC2_TM"/>
</dbReference>
<evidence type="ECO:0000256" key="7">
    <source>
        <dbReference type="ARBA" id="ARBA00022967"/>
    </source>
</evidence>
<feature type="transmembrane region" description="Helical" evidence="13">
    <location>
        <begin position="4593"/>
        <end position="4615"/>
    </location>
</feature>
<dbReference type="GO" id="GO:0005524">
    <property type="term" value="F:ATP binding"/>
    <property type="evidence" value="ECO:0007669"/>
    <property type="project" value="UniProtKB-KW"/>
</dbReference>
<keyword evidence="5" id="KW-0547">Nucleotide-binding</keyword>
<dbReference type="FunFam" id="3.40.50.300:FF:000689">
    <property type="entry name" value="ATP binding cassette subfamily A member 12"/>
    <property type="match status" value="1"/>
</dbReference>
<dbReference type="GO" id="GO:0140359">
    <property type="term" value="F:ABC-type transporter activity"/>
    <property type="evidence" value="ECO:0007669"/>
    <property type="project" value="InterPro"/>
</dbReference>
<dbReference type="GO" id="GO:0016887">
    <property type="term" value="F:ATP hydrolysis activity"/>
    <property type="evidence" value="ECO:0007669"/>
    <property type="project" value="InterPro"/>
</dbReference>
<organism evidence="15 16">
    <name type="scientific">Moschus moschiferus</name>
    <name type="common">Siberian musk deer</name>
    <name type="synonym">Moschus sibiricus</name>
    <dbReference type="NCBI Taxonomy" id="68415"/>
    <lineage>
        <taxon>Eukaryota</taxon>
        <taxon>Metazoa</taxon>
        <taxon>Chordata</taxon>
        <taxon>Craniata</taxon>
        <taxon>Vertebrata</taxon>
        <taxon>Euteleostomi</taxon>
        <taxon>Mammalia</taxon>
        <taxon>Eutheria</taxon>
        <taxon>Laurasiatheria</taxon>
        <taxon>Artiodactyla</taxon>
        <taxon>Ruminantia</taxon>
        <taxon>Pecora</taxon>
        <taxon>Moschidae</taxon>
        <taxon>Moschus</taxon>
    </lineage>
</organism>
<dbReference type="GO" id="GO:0030659">
    <property type="term" value="C:cytoplasmic vesicle membrane"/>
    <property type="evidence" value="ECO:0007669"/>
    <property type="project" value="UniProtKB-SubCell"/>
</dbReference>
<feature type="domain" description="ABC transporter" evidence="14">
    <location>
        <begin position="3822"/>
        <end position="4054"/>
    </location>
</feature>
<proteinExistence type="predicted"/>
<sequence>MGRAGRQFRALVWKNWLCRVRHPVLSLAEFFWPCILFMILTVLRFQEPPRHRDNCYLQPRDLPSRGVFPFVQGLLCNTGSRCRNTSYEGAMEQRFRSPRFPAAAAPHQKVDDLAFLKEIQDLAQEVYEVMDKARNLQKLWVERSKTPGNCWGPAPPPLPRGVLFHQMDLNKTEEVIGKLESLHQQPHLWDFLLLLPRLDANNFHLADGILEGGHLLHAVLTSLSALEDLDWLPLNHTFSRVSEMVLKVAISTLAFLQESGAVATESGYSLSLKELMWDPQKVQADLKSRFGFDDLHAERVLNYSADLQEIPTDSSLEQMLCSALSGSSEDEDDGEGGPADCDPRWSVAKDYLLHAVSRLRLYRQVSDQRWKGSLFQQVLAGIGRGLEALRTQSGEGSQPWKVARALQAALLLLNDSMAADGPEGSHTPTRILLYMQRLQRVLRKLPAGPALMRLLQLDGALRNAVAQDLHLVREILVCLEASANNSRFHGSGQLKLEKDVLFKELKQLLMNKNATSLCLGGCLSETGVPLRPRVAGVQEALGGLTCGPLPSSEASALHKLLGSVQDASHLLQAVITGHTSMPVSIPEDAPDWQDLGTQLWEASLPCTRLLRLLRADVSAADCANQLFSTVMFHTLEKAQSFLEHTHLWKAFMGFIRKTCEVARCVNKQEGIQSSSLGFSEESPCYKENMDWKSISDNYFAFLNNLIKTPIASMSRVLNYTKELLVMEKKLETLKDEQVNFLLSFMEFLEKLLLPNPFNSSSILKFYNLPSVREMALNTSHLWSNHSASLERDIPGMDTQKLLEVSKKMIEKVQTLESFWIRKESINIFKFVELILLGMNPKFLALWMHGTSEGKRAELGILPTLVNFSDSENKMIHRKSFNFSQLFHSDSPESPAMKMDFVYVIEVIINSLYEFGFLRQEQVSETVGTLYAMRNISNLFLALSEPQKQDIEKILTCVYLHVFQDKDSALLLQIYSSFHQYMYKFLSIQSRESLLSLLMQISKHILDILKQFNFQNISKAFSFLYETTGVLGRISEVSYCQQLLSIFKFLELQAQSLMSTEGPAMEVIHATLRGLKQLFMVDDGFRKSIFQYMSQLFNGSAEALLGDDCFVLDNKSTSAANYPPDKGSPFILPWAQILSNFSADGSEFHEFTALHCTTLWFHMWTELCGHIAQIFQLDTNVFTLLHVGLSQLLDELESDEKIPKSCQEVISKHHPARLILHLFKNVTQTDGFHDWNDFLHLRDLWVALRDGFVRVKLLNLDQIEKSLFTMETTLSQLKSLPLDTNTSREFLDSLLNIFIELSNTSASIDRSVHLMNHFLIRNLTNYEVKLASVITDLRDTVLFLKNVSHDQDLLSCADIFQNVTEFILEDGLLYENSSQRAFHILAMLNSTFSSVDAASRLKGCVAWASAVSHLCAAYNSRFSQGHLHSVPQSLSHVKDTLNSTLKLVTWMLNIMMEPCSLNTSNINCVDVYLKNMTDFLNVLLTAVFGKEKAPHFEILLTLLNDSTNRVRMIINNFSRDFDFAPQSNWTHFTELILKPIEMSEEMPLQFQNIWLDLVALGKEIQNLVKDISPNILENNTFYKAEKISNIIAASPKEKDIHSLGNSFYQLASYLAFSLSHDLQNSPKIISQEVMNAVGLSIQLMRDLFNSLTPSAYHNIPQEPGDFQVLKKMTSLLRIVKKTDIYLLVDQLEHISESMMDFLKNISRLGASNLGIGFLVDLMDKFVDSSHSWSISHLLRLSRLFPKKDADAVVDAYYMLPHAMRLLRGMGDKNITEVLRDVYNFTLLHGIHLSDVTKEDFTAVIKTLMDTIELVSAQPGILSETLTCLPVFWCWNHTTSGFQQNPRSDACNAHELTASFYSKVASIFDRLHLSRHGDDSQCVNESSQMEITRKVACVIHELVDWTSILLELCEVFHVKTSLVTSVQEFWHKVSPFVLLSGNQSSSSISELCPGHLIKQVALPIIEKFKNFNFTKVTSDESLLEKLISLNKILNVDEGAGTSVWYNISFHLKRIIDFLSRKENLVNSTSLLVSPFMTSLNANLTGSSLEALSSFIKKSEAAYNLQKQWLEFEQIMKDLTHNFSIRPLYSEIDKVMQRTNSVTLQNIPLPLAHFLESLDLSSLKTLEIIEDFLLVIKNWFHKFANEDYSKMIQTLFLLSANESSTDDIALVTKDIATFLGYLKNVSREGNFDVALLTRLLSEEQLTNFSVVQLLFESFLINSINNLAEQSQGAVLNLSDTDLQIMNLINLVLNQTQSENGERTILPPRSRVGFMEQLLKTFFLLKENSGNKVFLLLKDIHKNLFAEMSFVPKDKILENLKLDHFLTSMKEDRLVNSLSTLKETVNHLIKNSFTLDDGELYFDNHQGLQLLGDLFHTLLRETSMKKETENNREFLMVLNQLLSHMNSCEDLFKLNQDLQSALHLVRETSVVIAHFVDTLLSAPVRDFRVRYLSLQEVILGNLTDLLSFVNSSFPLRNRATLEITRHLLGVISGAGGENCALAPLLEMADTLTMLADDGVEMRGLATSLTSTVEFLKLAKKIARKLATMFQTHLTSTGNDTQKFFDTLYFLLLQSVRNVVNEMITLKKADHLIFENIDDLLMPFLDLAFGMIGVKPNISQDSDILNMSSGIVTYMNQSKDLYDIREEIVDFLTSVKINLGDMERLLAAFKNGAQIFSVDSVNLWEEILDCLVPINNIISHIDFLYSNPISTHNFPQDTKWERTHEVILFLHEILSRNSTELGSYLRMVINLISATLWNDTGKDHRDAFNLFLTLAPHPNDLLKLITTVAEASREASLFNTSWIQNVTEQQLQEATQTLLSQIALVQKELLLNSSQGAYSVSTLFQPIFEIFIHATTGTREKTQKELVDIPDVLKPLSRFEKYRKALIALVEYWQRVSLIDQSVLDACRAFLQSPKPLDATCILMASLCVSSAENQSLTKDVLCAALYCEQSVTRLLLLSALRGVVLVHDHYQELEKIWTSPHQLSCEGLRRDLSRALESFRNSLEDAREQDCECQPGLASKPHTYALAGLEKTLLLSGNPIMNFLSNFTVAEDVKVKDLMQNISKLTEELRSSLHVSDGTINSILEANISHSKVLSSALTVAFSGSCNRDVLRLLLQFPEDEKSESAARELCGLPRAQVFSMIVMLARNLDLRNFIYKTLLPAEASTLLSALLDVVSSLSHLLPRAGRVLERLPAFLRELKITALLDAPDFQQVGSNQARSSAIGSFQSLMKMVCKDQASFFSSSDTFLNLPRVNELLGDDKEKFNIPEDSTPFCLKLYQEILQSPNGALVWSFLKPVLHGKILYTPNTPEINKVIQKANHTFDFVGKLKTLSETLLNVSSIFQSSGNGQMLHQLQEALKNKFIRSFIKSQLHIDVGKLTEKLQIFGGKLDAMLNHTGAGHLRSLGRVLVDLASCVRLNRFQGLASAAALEATAQALLRKNTLLASIIFNSSLVSKNLSSESLQLLPQVTYSIRTSVLYSMRTDLVKNPFWKFHPQSLPADGFKYNYIFVPLQDMIERAIISVQTGQEALDPAAQAQAIPYPCHTSDLFLNNVGFFFPLIMMLTWMVSVASMVRKLVYEREIQLEEYMRMMGVYPAVHFLAWLLENVAVLTVSSAALALILKVSGVFTYSSAWIIFLFLLDFAVSVAMLSYLLSALFSRASVAALCSSLLYTASFLPYIVLLVLHDQLGAILQTVLCLLSTTAFGQGVFFITFLEGQEAGIQWDNMYQSPELAGMTFGWVCWMILFDSGLYFVCGWYLNNLIPGTFGLRKPWYFPFTASYWKGVCGLVVKRQSRASSDLFSSSESLDGRGSSLQNGEGELEGGSPGVVLLSVTKEHGRHKTGVWDLTLTFHRGQITALLGTNGAGKTTVISLLTGLYTPTSGTIIINGKSLQKDPSVVRAELGVCLQRDILFDHLTVLEHLQLFASLKALRGTHQELREQVHRTLQDVGLMPHQHQQARVLSGGTRRKLSIGIAFLGASGTVVLDEPTSGVDPCSRRGIWDILLKYRQGRTIIFTTHHLDEAEALSDHVAVLQRGRLRCSGPPASLTQAHAQGLRLTLSRQPSVPEADDPKDTACATSLIQTYLPQASLRGSSQGELNYMIPEDADRACFKGLFQALDQNLHQLRLTGYGLSDTTLEEVFLHLLQDSKKQPDAALSLASAPPEPGPAHYRTSAGTPLLRGGRLLLAQTAALLRKRLLHAGRAWKGTISDLLLPVLFVALAMALFMVRPLAVSYPPLKLTLGHYDKAETYFFRENSSCWHTDPSSHWGVQESCGCLKCPSGSTSAPYLTNHLGHRLLNLSGLPLEEYLLAPTEKLRLGGWSFGVQIPNQVQDPNSNISKPPNLAKVWYNQKGFHSLPSYLNHLNNLILWRRLPPTADWRQYGNVLCAFSNSLLSKDSSIRQCGVALCIVLGFSILSASVGSSVVRDRVTGAKRLQHASGLGYRTYWLTHFLFDMLFYLVSVCLCVAVIVAFQLTAFTFRENLAATTLLLVLFGYASLPWMYLISRIFSSSDVAFISYISLNFIFGLCTMLMTVMPRLLAIVSKAQNLQNIYDVLKWVFTIFPQFCLGQGLIELCYNQIRYDLTHNFGIDSYVSPFEMNFLGWIFVQLAVQGSVLLLLRVLLHGDLWLQPRGHSAIQGTVTSSKDIDVEKEQVRVLKGRTSGDILVLYNLSKSYRGFFKSTTAVQDISLGVRRGECFGLLGVNGAGKTTTFKMLTGDLPPSSGHAVVRTPTGEDVDLSLAGAAGIRIGYCPQQDALDELLTGWEHLHYYCCLHGIPKQSVPKVAGDLVRRLHLEAHVDKPVATYSGGTQRKLSTALALLGKPDLLLLDEPSSGMDPCSKRHLWEALSKEAEEGCAVVLSSHSMEECEAVCTRLAIMVHGSFRCLGSPQHIKNRFGDGYTVKVWLHKEVDQHSAVSDCLKLCFPGIQFKGQRLNLLEYHMPKKWACLANLFKVLEDNKSFLNIRHYSINQTTLEQIFVNFATEQWQTPSPSDLSAECDHPRHLPV</sequence>
<feature type="transmembrane region" description="Helical" evidence="13">
    <location>
        <begin position="3548"/>
        <end position="3568"/>
    </location>
</feature>